<dbReference type="Proteomes" id="UP000784294">
    <property type="component" value="Unassembled WGS sequence"/>
</dbReference>
<keyword evidence="8" id="KW-1185">Reference proteome</keyword>
<evidence type="ECO:0000256" key="3">
    <source>
        <dbReference type="ARBA" id="ARBA00022701"/>
    </source>
</evidence>
<feature type="domain" description="CLIP1 zinc knuckle" evidence="6">
    <location>
        <begin position="73"/>
        <end position="90"/>
    </location>
</feature>
<evidence type="ECO:0000256" key="1">
    <source>
        <dbReference type="ARBA" id="ARBA00004245"/>
    </source>
</evidence>
<evidence type="ECO:0000256" key="5">
    <source>
        <dbReference type="ARBA" id="ARBA00023212"/>
    </source>
</evidence>
<reference evidence="7" key="1">
    <citation type="submission" date="2018-11" db="EMBL/GenBank/DDBJ databases">
        <authorList>
            <consortium name="Pathogen Informatics"/>
        </authorList>
    </citation>
    <scope>NUCLEOTIDE SEQUENCE</scope>
</reference>
<dbReference type="EMBL" id="CAAALY010251719">
    <property type="protein sequence ID" value="VEL36230.1"/>
    <property type="molecule type" value="Genomic_DNA"/>
</dbReference>
<keyword evidence="5" id="KW-0206">Cytoskeleton</keyword>
<dbReference type="GO" id="GO:0005874">
    <property type="term" value="C:microtubule"/>
    <property type="evidence" value="ECO:0007669"/>
    <property type="project" value="UniProtKB-KW"/>
</dbReference>
<protein>
    <recommendedName>
        <fullName evidence="6">CLIP1 zinc knuckle domain-containing protein</fullName>
    </recommendedName>
</protein>
<dbReference type="OrthoDB" id="5412539at2759"/>
<evidence type="ECO:0000256" key="2">
    <source>
        <dbReference type="ARBA" id="ARBA00022490"/>
    </source>
</evidence>
<evidence type="ECO:0000313" key="8">
    <source>
        <dbReference type="Proteomes" id="UP000784294"/>
    </source>
</evidence>
<sequence>SGTENGRVNRAPQPPRLWCDFCGVFDSHDTKDCYSEPAMLRKAKTAVAASLMTENGQKTTEDAVVIAETVQARIYCENCGVFDDHPTSACENDEMF</sequence>
<gene>
    <name evidence="7" type="ORF">PXEA_LOCUS29670</name>
</gene>
<dbReference type="InterPro" id="IPR032108">
    <property type="entry name" value="CLIP1_ZNF"/>
</dbReference>
<comment type="caution">
    <text evidence="7">The sequence shown here is derived from an EMBL/GenBank/DDBJ whole genome shotgun (WGS) entry which is preliminary data.</text>
</comment>
<keyword evidence="4" id="KW-0175">Coiled coil</keyword>
<proteinExistence type="predicted"/>
<name>A0A3S5AG69_9PLAT</name>
<evidence type="ECO:0000256" key="4">
    <source>
        <dbReference type="ARBA" id="ARBA00023054"/>
    </source>
</evidence>
<dbReference type="Pfam" id="PF16641">
    <property type="entry name" value="CLIP1_ZNF"/>
    <property type="match status" value="2"/>
</dbReference>
<keyword evidence="3" id="KW-0493">Microtubule</keyword>
<accession>A0A3S5AG69</accession>
<feature type="domain" description="CLIP1 zinc knuckle" evidence="6">
    <location>
        <begin position="16"/>
        <end position="33"/>
    </location>
</feature>
<feature type="non-terminal residue" evidence="7">
    <location>
        <position position="1"/>
    </location>
</feature>
<evidence type="ECO:0000259" key="6">
    <source>
        <dbReference type="Pfam" id="PF16641"/>
    </source>
</evidence>
<organism evidence="7 8">
    <name type="scientific">Protopolystoma xenopodis</name>
    <dbReference type="NCBI Taxonomy" id="117903"/>
    <lineage>
        <taxon>Eukaryota</taxon>
        <taxon>Metazoa</taxon>
        <taxon>Spiralia</taxon>
        <taxon>Lophotrochozoa</taxon>
        <taxon>Platyhelminthes</taxon>
        <taxon>Monogenea</taxon>
        <taxon>Polyopisthocotylea</taxon>
        <taxon>Polystomatidea</taxon>
        <taxon>Polystomatidae</taxon>
        <taxon>Protopolystoma</taxon>
    </lineage>
</organism>
<comment type="subcellular location">
    <subcellularLocation>
        <location evidence="1">Cytoplasm</location>
        <location evidence="1">Cytoskeleton</location>
    </subcellularLocation>
</comment>
<evidence type="ECO:0000313" key="7">
    <source>
        <dbReference type="EMBL" id="VEL36230.1"/>
    </source>
</evidence>
<dbReference type="AlphaFoldDB" id="A0A3S5AG69"/>
<keyword evidence="2" id="KW-0963">Cytoplasm</keyword>